<feature type="transmembrane region" description="Helical" evidence="1">
    <location>
        <begin position="99"/>
        <end position="117"/>
    </location>
</feature>
<protein>
    <recommendedName>
        <fullName evidence="2">DUF6534 domain-containing protein</fullName>
    </recommendedName>
</protein>
<dbReference type="PANTHER" id="PTHR40465:SF1">
    <property type="entry name" value="DUF6534 DOMAIN-CONTAINING PROTEIN"/>
    <property type="match status" value="1"/>
</dbReference>
<dbReference type="EMBL" id="KB467876">
    <property type="protein sequence ID" value="PCH36445.1"/>
    <property type="molecule type" value="Genomic_DNA"/>
</dbReference>
<dbReference type="STRING" id="742152.A0A2H3J450"/>
<evidence type="ECO:0000259" key="2">
    <source>
        <dbReference type="Pfam" id="PF20152"/>
    </source>
</evidence>
<dbReference type="AlphaFoldDB" id="A0A2H3J450"/>
<accession>A0A2H3J450</accession>
<keyword evidence="1" id="KW-1133">Transmembrane helix</keyword>
<dbReference type="PANTHER" id="PTHR40465">
    <property type="entry name" value="CHROMOSOME 1, WHOLE GENOME SHOTGUN SEQUENCE"/>
    <property type="match status" value="1"/>
</dbReference>
<dbReference type="OrthoDB" id="2536347at2759"/>
<evidence type="ECO:0000256" key="1">
    <source>
        <dbReference type="SAM" id="Phobius"/>
    </source>
</evidence>
<feature type="transmembrane region" description="Helical" evidence="1">
    <location>
        <begin position="166"/>
        <end position="188"/>
    </location>
</feature>
<feature type="transmembrane region" description="Helical" evidence="1">
    <location>
        <begin position="129"/>
        <end position="154"/>
    </location>
</feature>
<name>A0A2H3J450_WOLCO</name>
<dbReference type="Proteomes" id="UP000218811">
    <property type="component" value="Unassembled WGS sequence"/>
</dbReference>
<feature type="transmembrane region" description="Helical" evidence="1">
    <location>
        <begin position="22"/>
        <end position="46"/>
    </location>
</feature>
<dbReference type="Pfam" id="PF20152">
    <property type="entry name" value="DUF6534"/>
    <property type="match status" value="1"/>
</dbReference>
<evidence type="ECO:0000313" key="3">
    <source>
        <dbReference type="EMBL" id="PCH36445.1"/>
    </source>
</evidence>
<dbReference type="OMA" id="NCARSHA"/>
<dbReference type="InterPro" id="IPR045339">
    <property type="entry name" value="DUF6534"/>
</dbReference>
<sequence length="222" mass="24749">MQCRTPGASVIRPWWRCAYGQAAQLIGICFNWALLGVLNLQTYLYCEYFPDDRLALRLLVYAVWVWEWVQTGLLTATIVDIYAYDFGSRLSIAQSHNSWFSVAIMCGVSAMVLQNFLSWRVYRLSRSWVLTVIMTVVRAIGQAAGVADLCIGPLSQLSLIQGVAAVIWLCTSAVLDVLITISMTTLLLRKKTGFVRTNAMINRVVRLVVETGMLTGTLPISC</sequence>
<feature type="domain" description="DUF6534" evidence="2">
    <location>
        <begin position="172"/>
        <end position="217"/>
    </location>
</feature>
<keyword evidence="4" id="KW-1185">Reference proteome</keyword>
<proteinExistence type="predicted"/>
<keyword evidence="1" id="KW-0812">Transmembrane</keyword>
<gene>
    <name evidence="3" type="ORF">WOLCODRAFT_81935</name>
</gene>
<organism evidence="3 4">
    <name type="scientific">Wolfiporia cocos (strain MD-104)</name>
    <name type="common">Brown rot fungus</name>
    <dbReference type="NCBI Taxonomy" id="742152"/>
    <lineage>
        <taxon>Eukaryota</taxon>
        <taxon>Fungi</taxon>
        <taxon>Dikarya</taxon>
        <taxon>Basidiomycota</taxon>
        <taxon>Agaricomycotina</taxon>
        <taxon>Agaricomycetes</taxon>
        <taxon>Polyporales</taxon>
        <taxon>Phaeolaceae</taxon>
        <taxon>Wolfiporia</taxon>
    </lineage>
</organism>
<evidence type="ECO:0000313" key="4">
    <source>
        <dbReference type="Proteomes" id="UP000218811"/>
    </source>
</evidence>
<reference evidence="3 4" key="1">
    <citation type="journal article" date="2012" name="Science">
        <title>The Paleozoic origin of enzymatic lignin decomposition reconstructed from 31 fungal genomes.</title>
        <authorList>
            <person name="Floudas D."/>
            <person name="Binder M."/>
            <person name="Riley R."/>
            <person name="Barry K."/>
            <person name="Blanchette R.A."/>
            <person name="Henrissat B."/>
            <person name="Martinez A.T."/>
            <person name="Otillar R."/>
            <person name="Spatafora J.W."/>
            <person name="Yadav J.S."/>
            <person name="Aerts A."/>
            <person name="Benoit I."/>
            <person name="Boyd A."/>
            <person name="Carlson A."/>
            <person name="Copeland A."/>
            <person name="Coutinho P.M."/>
            <person name="de Vries R.P."/>
            <person name="Ferreira P."/>
            <person name="Findley K."/>
            <person name="Foster B."/>
            <person name="Gaskell J."/>
            <person name="Glotzer D."/>
            <person name="Gorecki P."/>
            <person name="Heitman J."/>
            <person name="Hesse C."/>
            <person name="Hori C."/>
            <person name="Igarashi K."/>
            <person name="Jurgens J.A."/>
            <person name="Kallen N."/>
            <person name="Kersten P."/>
            <person name="Kohler A."/>
            <person name="Kuees U."/>
            <person name="Kumar T.K.A."/>
            <person name="Kuo A."/>
            <person name="LaButti K."/>
            <person name="Larrondo L.F."/>
            <person name="Lindquist E."/>
            <person name="Ling A."/>
            <person name="Lombard V."/>
            <person name="Lucas S."/>
            <person name="Lundell T."/>
            <person name="Martin R."/>
            <person name="McLaughlin D.J."/>
            <person name="Morgenstern I."/>
            <person name="Morin E."/>
            <person name="Murat C."/>
            <person name="Nagy L.G."/>
            <person name="Nolan M."/>
            <person name="Ohm R.A."/>
            <person name="Patyshakuliyeva A."/>
            <person name="Rokas A."/>
            <person name="Ruiz-Duenas F.J."/>
            <person name="Sabat G."/>
            <person name="Salamov A."/>
            <person name="Samejima M."/>
            <person name="Schmutz J."/>
            <person name="Slot J.C."/>
            <person name="St John F."/>
            <person name="Stenlid J."/>
            <person name="Sun H."/>
            <person name="Sun S."/>
            <person name="Syed K."/>
            <person name="Tsang A."/>
            <person name="Wiebenga A."/>
            <person name="Young D."/>
            <person name="Pisabarro A."/>
            <person name="Eastwood D.C."/>
            <person name="Martin F."/>
            <person name="Cullen D."/>
            <person name="Grigoriev I.V."/>
            <person name="Hibbett D.S."/>
        </authorList>
    </citation>
    <scope>NUCLEOTIDE SEQUENCE [LARGE SCALE GENOMIC DNA]</scope>
    <source>
        <strain evidence="3 4">MD-104</strain>
    </source>
</reference>
<feature type="transmembrane region" description="Helical" evidence="1">
    <location>
        <begin position="58"/>
        <end position="79"/>
    </location>
</feature>
<keyword evidence="1" id="KW-0472">Membrane</keyword>